<name>A0A6J5LUA8_9CAUD</name>
<evidence type="ECO:0000256" key="1">
    <source>
        <dbReference type="SAM" id="Phobius"/>
    </source>
</evidence>
<sequence length="56" mass="6693">MENFRAWYLRNQIQITWFLIGLLFYSGLIQFGQGDYVGMLLSWGIAVINYIFVKQR</sequence>
<feature type="transmembrane region" description="Helical" evidence="1">
    <location>
        <begin position="36"/>
        <end position="53"/>
    </location>
</feature>
<keyword evidence="1" id="KW-1133">Transmembrane helix</keyword>
<evidence type="ECO:0000313" key="2">
    <source>
        <dbReference type="EMBL" id="CAB4137998.1"/>
    </source>
</evidence>
<reference evidence="2" key="1">
    <citation type="submission" date="2020-04" db="EMBL/GenBank/DDBJ databases">
        <authorList>
            <person name="Chiriac C."/>
            <person name="Salcher M."/>
            <person name="Ghai R."/>
            <person name="Kavagutti S V."/>
        </authorList>
    </citation>
    <scope>NUCLEOTIDE SEQUENCE</scope>
</reference>
<dbReference type="EMBL" id="LR796341">
    <property type="protein sequence ID" value="CAB4137998.1"/>
    <property type="molecule type" value="Genomic_DNA"/>
</dbReference>
<organism evidence="2">
    <name type="scientific">uncultured Caudovirales phage</name>
    <dbReference type="NCBI Taxonomy" id="2100421"/>
    <lineage>
        <taxon>Viruses</taxon>
        <taxon>Duplodnaviria</taxon>
        <taxon>Heunggongvirae</taxon>
        <taxon>Uroviricota</taxon>
        <taxon>Caudoviricetes</taxon>
        <taxon>Peduoviridae</taxon>
        <taxon>Maltschvirus</taxon>
        <taxon>Maltschvirus maltsch</taxon>
    </lineage>
</organism>
<gene>
    <name evidence="2" type="ORF">UFOVP328_191</name>
</gene>
<proteinExistence type="predicted"/>
<accession>A0A6J5LUA8</accession>
<feature type="transmembrane region" description="Helical" evidence="1">
    <location>
        <begin position="12"/>
        <end position="30"/>
    </location>
</feature>
<protein>
    <submittedName>
        <fullName evidence="2">Uncharacterized protein</fullName>
    </submittedName>
</protein>
<keyword evidence="1" id="KW-0472">Membrane</keyword>
<keyword evidence="1" id="KW-0812">Transmembrane</keyword>